<dbReference type="InterPro" id="IPR003877">
    <property type="entry name" value="SPRY_dom"/>
</dbReference>
<dbReference type="CDD" id="cd15822">
    <property type="entry name" value="SPRY_PRY_TRIM5"/>
    <property type="match status" value="1"/>
</dbReference>
<dbReference type="Pfam" id="PF00622">
    <property type="entry name" value="SPRY"/>
    <property type="match status" value="1"/>
</dbReference>
<keyword evidence="5" id="KW-0175">Coiled coil</keyword>
<accession>A0ABP0AF12</accession>
<dbReference type="Proteomes" id="UP001314169">
    <property type="component" value="Chromosome 9"/>
</dbReference>
<feature type="compositionally biased region" description="Basic and acidic residues" evidence="6">
    <location>
        <begin position="1"/>
        <end position="20"/>
    </location>
</feature>
<keyword evidence="11" id="KW-1185">Reference proteome</keyword>
<dbReference type="SMART" id="SM00336">
    <property type="entry name" value="BBOX"/>
    <property type="match status" value="1"/>
</dbReference>
<keyword evidence="3" id="KW-0862">Zinc</keyword>
<feature type="coiled-coil region" evidence="5">
    <location>
        <begin position="158"/>
        <end position="257"/>
    </location>
</feature>
<evidence type="ECO:0000259" key="8">
    <source>
        <dbReference type="PROSITE" id="PS50119"/>
    </source>
</evidence>
<dbReference type="InterPro" id="IPR050143">
    <property type="entry name" value="TRIM/RBCC"/>
</dbReference>
<evidence type="ECO:0000256" key="3">
    <source>
        <dbReference type="ARBA" id="ARBA00022833"/>
    </source>
</evidence>
<proteinExistence type="predicted"/>
<evidence type="ECO:0000256" key="5">
    <source>
        <dbReference type="SAM" id="Coils"/>
    </source>
</evidence>
<dbReference type="InterPro" id="IPR013320">
    <property type="entry name" value="ConA-like_dom_sf"/>
</dbReference>
<feature type="domain" description="B30.2/SPRY" evidence="9">
    <location>
        <begin position="304"/>
        <end position="515"/>
    </location>
</feature>
<evidence type="ECO:0000256" key="4">
    <source>
        <dbReference type="PROSITE-ProRule" id="PRU00024"/>
    </source>
</evidence>
<dbReference type="Gene3D" id="2.60.120.920">
    <property type="match status" value="1"/>
</dbReference>
<gene>
    <name evidence="10" type="ORF">MPIPNATIZW_LOCUS17410</name>
</gene>
<dbReference type="InterPro" id="IPR000315">
    <property type="entry name" value="Znf_B-box"/>
</dbReference>
<dbReference type="Pfam" id="PF00643">
    <property type="entry name" value="zf-B_box"/>
    <property type="match status" value="1"/>
</dbReference>
<dbReference type="Gene3D" id="3.30.160.60">
    <property type="entry name" value="Classic Zinc Finger"/>
    <property type="match status" value="1"/>
</dbReference>
<evidence type="ECO:0000259" key="9">
    <source>
        <dbReference type="PROSITE" id="PS50188"/>
    </source>
</evidence>
<evidence type="ECO:0000256" key="6">
    <source>
        <dbReference type="SAM" id="MobiDB-lite"/>
    </source>
</evidence>
<dbReference type="Pfam" id="PF13445">
    <property type="entry name" value="zf-RING_UBOX"/>
    <property type="match status" value="1"/>
</dbReference>
<dbReference type="InterPro" id="IPR043136">
    <property type="entry name" value="B30.2/SPRY_sf"/>
</dbReference>
<dbReference type="SUPFAM" id="SSF57850">
    <property type="entry name" value="RING/U-box"/>
    <property type="match status" value="1"/>
</dbReference>
<dbReference type="PROSITE" id="PS50089">
    <property type="entry name" value="ZF_RING_2"/>
    <property type="match status" value="1"/>
</dbReference>
<organism evidence="10 11">
    <name type="scientific">Pipistrellus nathusii</name>
    <name type="common">Nathusius' pipistrelle</name>
    <dbReference type="NCBI Taxonomy" id="59473"/>
    <lineage>
        <taxon>Eukaryota</taxon>
        <taxon>Metazoa</taxon>
        <taxon>Chordata</taxon>
        <taxon>Craniata</taxon>
        <taxon>Vertebrata</taxon>
        <taxon>Euteleostomi</taxon>
        <taxon>Mammalia</taxon>
        <taxon>Eutheria</taxon>
        <taxon>Laurasiatheria</taxon>
        <taxon>Chiroptera</taxon>
        <taxon>Yangochiroptera</taxon>
        <taxon>Vespertilionidae</taxon>
        <taxon>Pipistrellus</taxon>
    </lineage>
</organism>
<dbReference type="PROSITE" id="PS00518">
    <property type="entry name" value="ZF_RING_1"/>
    <property type="match status" value="1"/>
</dbReference>
<dbReference type="PROSITE" id="PS50119">
    <property type="entry name" value="ZF_BBOX"/>
    <property type="match status" value="1"/>
</dbReference>
<feature type="region of interest" description="Disordered" evidence="6">
    <location>
        <begin position="1"/>
        <end position="21"/>
    </location>
</feature>
<dbReference type="Gene3D" id="3.30.40.10">
    <property type="entry name" value="Zinc/RING finger domain, C3HC4 (zinc finger)"/>
    <property type="match status" value="1"/>
</dbReference>
<dbReference type="PROSITE" id="PS50188">
    <property type="entry name" value="B302_SPRY"/>
    <property type="match status" value="1"/>
</dbReference>
<evidence type="ECO:0000313" key="11">
    <source>
        <dbReference type="Proteomes" id="UP001314169"/>
    </source>
</evidence>
<dbReference type="CDD" id="cd19761">
    <property type="entry name" value="Bbox2_TRIM5-like"/>
    <property type="match status" value="1"/>
</dbReference>
<keyword evidence="2 4" id="KW-0863">Zinc-finger</keyword>
<dbReference type="EMBL" id="OY882866">
    <property type="protein sequence ID" value="CAK6449104.1"/>
    <property type="molecule type" value="Genomic_DNA"/>
</dbReference>
<feature type="domain" description="RING-type" evidence="7">
    <location>
        <begin position="38"/>
        <end position="81"/>
    </location>
</feature>
<dbReference type="InterPro" id="IPR027370">
    <property type="entry name" value="Znf-RING_euk"/>
</dbReference>
<dbReference type="InterPro" id="IPR003879">
    <property type="entry name" value="Butyrophylin_SPRY"/>
</dbReference>
<evidence type="ECO:0000259" key="7">
    <source>
        <dbReference type="PROSITE" id="PS50089"/>
    </source>
</evidence>
<keyword evidence="1" id="KW-0479">Metal-binding</keyword>
<dbReference type="SUPFAM" id="SSF49899">
    <property type="entry name" value="Concanavalin A-like lectins/glucanases"/>
    <property type="match status" value="1"/>
</dbReference>
<feature type="domain" description="B box-type" evidence="8">
    <location>
        <begin position="113"/>
        <end position="160"/>
    </location>
</feature>
<reference evidence="10" key="1">
    <citation type="submission" date="2023-12" db="EMBL/GenBank/DDBJ databases">
        <authorList>
            <person name="Brown T."/>
        </authorList>
    </citation>
    <scope>NUCLEOTIDE SEQUENCE</scope>
</reference>
<evidence type="ECO:0008006" key="12">
    <source>
        <dbReference type="Google" id="ProtNLM"/>
    </source>
</evidence>
<dbReference type="CDD" id="cd16591">
    <property type="entry name" value="RING-HC_TRIM5-like_C-IV"/>
    <property type="match status" value="1"/>
</dbReference>
<evidence type="ECO:0000256" key="2">
    <source>
        <dbReference type="ARBA" id="ARBA00022771"/>
    </source>
</evidence>
<dbReference type="InterPro" id="IPR017907">
    <property type="entry name" value="Znf_RING_CS"/>
</dbReference>
<dbReference type="SMART" id="SM00449">
    <property type="entry name" value="SPRY"/>
    <property type="match status" value="1"/>
</dbReference>
<dbReference type="PRINTS" id="PR01407">
    <property type="entry name" value="BUTYPHLNCDUF"/>
</dbReference>
<dbReference type="InterPro" id="IPR001870">
    <property type="entry name" value="B30.2/SPRY"/>
</dbReference>
<name>A0ABP0AF12_PIPNA</name>
<dbReference type="PANTHER" id="PTHR24103">
    <property type="entry name" value="E3 UBIQUITIN-PROTEIN LIGASE TRIM"/>
    <property type="match status" value="1"/>
</dbReference>
<evidence type="ECO:0000313" key="10">
    <source>
        <dbReference type="EMBL" id="CAK6449104.1"/>
    </source>
</evidence>
<dbReference type="SUPFAM" id="SSF57845">
    <property type="entry name" value="B-box zinc-binding domain"/>
    <property type="match status" value="1"/>
</dbReference>
<dbReference type="InterPro" id="IPR001841">
    <property type="entry name" value="Znf_RING"/>
</dbReference>
<sequence>MGAKISEQKEPQIRTDRSKEPTAMASGVLVNIKEEVTCPICLELLTEPMSLDCGHTFCQVCITANNSESMKGQESSCPVCRISYQPENLRPNRHVANIVEALGEVKLSPKEEQKRDLCVRHGERLLLFCKEDGKIICWLCERSQEHRGHQTFLVEEIAPEYKEKLQAALDRLRAEQQKAEKLEDDLAEERTSKMDQIENELKSVQDSFEQLRGILASEEQKELQRLEKEGAENLDDLAQAESELAQQQKLLRDLISDLEHRLQGSTVEMLQNVKDTMKRSETFTLQKPKTLSTKQRRVFQPFDLRGMLEPFKELTDVRRYWVNVTLDPPTDKSNIIISADQRQVKPAFYLKTLHLYQKGYYEDFSVLGSLPITSGKHYWEADVSDKYAWVLGVCAVKRFSGFKLTEFLIQCRNVYSQYQPKYGYWVIGFQNHSEYKAFVDSDSSDPMTIPLFLSVPPRRVGVFLDYDAGTVSFFNVTANGFLIYKFSSCSFSQKMAPYFRPMEGTDPMTLCSPGS</sequence>
<dbReference type="SMART" id="SM00184">
    <property type="entry name" value="RING"/>
    <property type="match status" value="1"/>
</dbReference>
<protein>
    <recommendedName>
        <fullName evidence="12">Tripartite motif-containing protein 5</fullName>
    </recommendedName>
</protein>
<dbReference type="InterPro" id="IPR013083">
    <property type="entry name" value="Znf_RING/FYVE/PHD"/>
</dbReference>
<evidence type="ECO:0000256" key="1">
    <source>
        <dbReference type="ARBA" id="ARBA00022723"/>
    </source>
</evidence>